<accession>A0A835VAC2</accession>
<dbReference type="PANTHER" id="PTHR32382">
    <property type="entry name" value="FASCICLIN-LIKE ARABINOGALACTAN PROTEIN"/>
    <property type="match status" value="1"/>
</dbReference>
<organism evidence="11 13">
    <name type="scientific">Vanilla planifolia</name>
    <name type="common">Vanilla</name>
    <dbReference type="NCBI Taxonomy" id="51239"/>
    <lineage>
        <taxon>Eukaryota</taxon>
        <taxon>Viridiplantae</taxon>
        <taxon>Streptophyta</taxon>
        <taxon>Embryophyta</taxon>
        <taxon>Tracheophyta</taxon>
        <taxon>Spermatophyta</taxon>
        <taxon>Magnoliopsida</taxon>
        <taxon>Liliopsida</taxon>
        <taxon>Asparagales</taxon>
        <taxon>Orchidaceae</taxon>
        <taxon>Vanilloideae</taxon>
        <taxon>Vanilleae</taxon>
        <taxon>Vanilla</taxon>
    </lineage>
</organism>
<dbReference type="EMBL" id="JADCNL010000003">
    <property type="protein sequence ID" value="KAG0488541.1"/>
    <property type="molecule type" value="Genomic_DNA"/>
</dbReference>
<keyword evidence="6" id="KW-0472">Membrane</keyword>
<evidence type="ECO:0000313" key="11">
    <source>
        <dbReference type="EMBL" id="KAG0490238.1"/>
    </source>
</evidence>
<proteinExistence type="inferred from homology"/>
<dbReference type="GO" id="GO:0005886">
    <property type="term" value="C:plasma membrane"/>
    <property type="evidence" value="ECO:0007669"/>
    <property type="project" value="UniProtKB-SubCell"/>
</dbReference>
<dbReference type="Pfam" id="PF02469">
    <property type="entry name" value="Fasciclin"/>
    <property type="match status" value="1"/>
</dbReference>
<dbReference type="SUPFAM" id="SSF82153">
    <property type="entry name" value="FAS1 domain"/>
    <property type="match status" value="2"/>
</dbReference>
<comment type="subcellular location">
    <subcellularLocation>
        <location evidence="1">Cell membrane</location>
        <topology evidence="1">Lipid-anchor</topology>
        <topology evidence="1">GPI-anchor</topology>
    </subcellularLocation>
</comment>
<dbReference type="OrthoDB" id="286301at2759"/>
<reference evidence="12 13" key="1">
    <citation type="journal article" date="2020" name="Nat. Food">
        <title>A phased Vanilla planifolia genome enables genetic improvement of flavour and production.</title>
        <authorList>
            <person name="Hasing T."/>
            <person name="Tang H."/>
            <person name="Brym M."/>
            <person name="Khazi F."/>
            <person name="Huang T."/>
            <person name="Chambers A.H."/>
        </authorList>
    </citation>
    <scope>NUCLEOTIDE SEQUENCE [LARGE SCALE GENOMIC DNA]</scope>
    <source>
        <tissue evidence="11">Leaf</tissue>
    </source>
</reference>
<evidence type="ECO:0000313" key="12">
    <source>
        <dbReference type="Proteomes" id="UP000636800"/>
    </source>
</evidence>
<comment type="caution">
    <text evidence="11">The sequence shown here is derived from an EMBL/GenBank/DDBJ whole genome shotgun (WGS) entry which is preliminary data.</text>
</comment>
<name>A0A835VAC2_VANPL</name>
<keyword evidence="4" id="KW-0336">GPI-anchor</keyword>
<keyword evidence="7" id="KW-0449">Lipoprotein</keyword>
<dbReference type="Proteomes" id="UP000639772">
    <property type="component" value="Chromosome 3"/>
</dbReference>
<dbReference type="AlphaFoldDB" id="A0A835VAC2"/>
<evidence type="ECO:0000256" key="6">
    <source>
        <dbReference type="ARBA" id="ARBA00023136"/>
    </source>
</evidence>
<gene>
    <name evidence="11" type="ORF">HPP92_007101</name>
    <name evidence="10" type="ORF">HPP92_007352</name>
</gene>
<evidence type="ECO:0000256" key="3">
    <source>
        <dbReference type="ARBA" id="ARBA00022475"/>
    </source>
</evidence>
<feature type="chain" id="PRO_5033939863" description="FAS1 domain-containing protein" evidence="8">
    <location>
        <begin position="26"/>
        <end position="289"/>
    </location>
</feature>
<comment type="similarity">
    <text evidence="2">Belongs to the fasciclin-like AGP family.</text>
</comment>
<evidence type="ECO:0000256" key="4">
    <source>
        <dbReference type="ARBA" id="ARBA00022622"/>
    </source>
</evidence>
<keyword evidence="4" id="KW-0325">Glycoprotein</keyword>
<keyword evidence="5 8" id="KW-0732">Signal</keyword>
<evidence type="ECO:0000313" key="10">
    <source>
        <dbReference type="EMBL" id="KAG0488541.1"/>
    </source>
</evidence>
<dbReference type="GO" id="GO:0098552">
    <property type="term" value="C:side of membrane"/>
    <property type="evidence" value="ECO:0007669"/>
    <property type="project" value="UniProtKB-KW"/>
</dbReference>
<keyword evidence="12" id="KW-1185">Reference proteome</keyword>
<protein>
    <recommendedName>
        <fullName evidence="9">FAS1 domain-containing protein</fullName>
    </recommendedName>
</protein>
<evidence type="ECO:0000259" key="9">
    <source>
        <dbReference type="PROSITE" id="PS50213"/>
    </source>
</evidence>
<dbReference type="PANTHER" id="PTHR32382:SF5">
    <property type="entry name" value="FASCICLIN-LIKE ARABINOGALACTAN PROTEIN 8"/>
    <property type="match status" value="1"/>
</dbReference>
<evidence type="ECO:0000256" key="5">
    <source>
        <dbReference type="ARBA" id="ARBA00022729"/>
    </source>
</evidence>
<evidence type="ECO:0000256" key="2">
    <source>
        <dbReference type="ARBA" id="ARBA00007843"/>
    </source>
</evidence>
<evidence type="ECO:0000256" key="8">
    <source>
        <dbReference type="SAM" id="SignalP"/>
    </source>
</evidence>
<dbReference type="InterPro" id="IPR036378">
    <property type="entry name" value="FAS1_dom_sf"/>
</dbReference>
<feature type="domain" description="FAS1" evidence="9">
    <location>
        <begin position="184"/>
        <end position="289"/>
    </location>
</feature>
<evidence type="ECO:0000256" key="7">
    <source>
        <dbReference type="ARBA" id="ARBA00023288"/>
    </source>
</evidence>
<dbReference type="Gene3D" id="2.30.180.10">
    <property type="entry name" value="FAS1 domain"/>
    <property type="match status" value="2"/>
</dbReference>
<keyword evidence="3" id="KW-1003">Cell membrane</keyword>
<dbReference type="InterPro" id="IPR000782">
    <property type="entry name" value="FAS1_domain"/>
</dbReference>
<evidence type="ECO:0000256" key="1">
    <source>
        <dbReference type="ARBA" id="ARBA00004609"/>
    </source>
</evidence>
<feature type="signal peptide" evidence="8">
    <location>
        <begin position="1"/>
        <end position="25"/>
    </location>
</feature>
<sequence>MPRNGLPSLLVILAAFTSWATTTEGHNITAILEKFPEYSVYNSYMTQTKVADEVNSRETVTCLVLPNAAMSTVAAKHSLATIKNALRILVLLDYYDPPKLHDIPQGTTLTTTLYQTTGNAPGNQGFINITNMRGGKVAFGPAAPGSRLASDYIKSVQQIPYNIYVLEISAPIVFPGLLDAPSVADANLTALLEKAGCKTFASPITTTGMLKNFQTAMDKGLTLFVPNDVAFKAQGVPDLSSISSGELVTLLEYHALLSYTPKDSLKSADHAMATKASGASGKFDLTVSA</sequence>
<dbReference type="InterPro" id="IPR033254">
    <property type="entry name" value="Plant_FLA"/>
</dbReference>
<dbReference type="FunFam" id="2.30.180.10:FF:000010">
    <property type="entry name" value="Fasciclin-like arabinogalactan protein 2"/>
    <property type="match status" value="1"/>
</dbReference>
<dbReference type="Proteomes" id="UP000636800">
    <property type="component" value="Chromosome 3"/>
</dbReference>
<dbReference type="EMBL" id="JADCNM010000003">
    <property type="protein sequence ID" value="KAG0490238.1"/>
    <property type="molecule type" value="Genomic_DNA"/>
</dbReference>
<evidence type="ECO:0000313" key="13">
    <source>
        <dbReference type="Proteomes" id="UP000639772"/>
    </source>
</evidence>
<dbReference type="PROSITE" id="PS50213">
    <property type="entry name" value="FAS1"/>
    <property type="match status" value="1"/>
</dbReference>